<feature type="transmembrane region" description="Helical" evidence="2">
    <location>
        <begin position="66"/>
        <end position="99"/>
    </location>
</feature>
<organism evidence="3 4">
    <name type="scientific">Zarconia navalis LEGE 11467</name>
    <dbReference type="NCBI Taxonomy" id="1828826"/>
    <lineage>
        <taxon>Bacteria</taxon>
        <taxon>Bacillati</taxon>
        <taxon>Cyanobacteriota</taxon>
        <taxon>Cyanophyceae</taxon>
        <taxon>Oscillatoriophycideae</taxon>
        <taxon>Oscillatoriales</taxon>
        <taxon>Oscillatoriales incertae sedis</taxon>
        <taxon>Zarconia</taxon>
        <taxon>Zarconia navalis</taxon>
    </lineage>
</organism>
<dbReference type="RefSeq" id="WP_264319930.1">
    <property type="nucleotide sequence ID" value="NZ_JADEXN010000023.1"/>
</dbReference>
<accession>A0A928VSX3</accession>
<reference evidence="3" key="1">
    <citation type="submission" date="2020-10" db="EMBL/GenBank/DDBJ databases">
        <authorList>
            <person name="Castelo-Branco R."/>
            <person name="Eusebio N."/>
            <person name="Adriana R."/>
            <person name="Vieira A."/>
            <person name="Brugerolle De Fraissinette N."/>
            <person name="Rezende De Castro R."/>
            <person name="Schneider M.P."/>
            <person name="Vasconcelos V."/>
            <person name="Leao P.N."/>
        </authorList>
    </citation>
    <scope>NUCLEOTIDE SEQUENCE</scope>
    <source>
        <strain evidence="3">LEGE 11467</strain>
    </source>
</reference>
<name>A0A928VSX3_9CYAN</name>
<proteinExistence type="predicted"/>
<dbReference type="Proteomes" id="UP000621799">
    <property type="component" value="Unassembled WGS sequence"/>
</dbReference>
<evidence type="ECO:0000313" key="3">
    <source>
        <dbReference type="EMBL" id="MBE9039672.1"/>
    </source>
</evidence>
<gene>
    <name evidence="3" type="ORF">IQ235_02535</name>
</gene>
<sequence length="109" mass="12720">MAIPEDRERELEQKERELHERERAIRLKELEDELNKPSDPPYYETQKHEKPEGKLKRWSKKLTEIAKFCGIVIAVIVSIRIATWLTTLVIVGGVAWVGYKLFVEGDRSS</sequence>
<protein>
    <recommendedName>
        <fullName evidence="5">DUF3040 domain-containing protein</fullName>
    </recommendedName>
</protein>
<dbReference type="EMBL" id="JADEXN010000023">
    <property type="protein sequence ID" value="MBE9039672.1"/>
    <property type="molecule type" value="Genomic_DNA"/>
</dbReference>
<keyword evidence="2" id="KW-0812">Transmembrane</keyword>
<keyword evidence="2" id="KW-1133">Transmembrane helix</keyword>
<dbReference type="AlphaFoldDB" id="A0A928VSX3"/>
<evidence type="ECO:0008006" key="5">
    <source>
        <dbReference type="Google" id="ProtNLM"/>
    </source>
</evidence>
<evidence type="ECO:0000256" key="1">
    <source>
        <dbReference type="SAM" id="MobiDB-lite"/>
    </source>
</evidence>
<keyword evidence="4" id="KW-1185">Reference proteome</keyword>
<feature type="region of interest" description="Disordered" evidence="1">
    <location>
        <begin position="29"/>
        <end position="53"/>
    </location>
</feature>
<comment type="caution">
    <text evidence="3">The sequence shown here is derived from an EMBL/GenBank/DDBJ whole genome shotgun (WGS) entry which is preliminary data.</text>
</comment>
<evidence type="ECO:0000256" key="2">
    <source>
        <dbReference type="SAM" id="Phobius"/>
    </source>
</evidence>
<evidence type="ECO:0000313" key="4">
    <source>
        <dbReference type="Proteomes" id="UP000621799"/>
    </source>
</evidence>
<keyword evidence="2" id="KW-0472">Membrane</keyword>